<evidence type="ECO:0000256" key="1">
    <source>
        <dbReference type="ARBA" id="ARBA00008226"/>
    </source>
</evidence>
<dbReference type="NCBIfam" id="TIGR00457">
    <property type="entry name" value="asnS"/>
    <property type="match status" value="1"/>
</dbReference>
<proteinExistence type="inferred from homology"/>
<dbReference type="Pfam" id="PF00152">
    <property type="entry name" value="tRNA-synt_2"/>
    <property type="match status" value="1"/>
</dbReference>
<dbReference type="PRINTS" id="PR01042">
    <property type="entry name" value="TRNASYNTHASP"/>
</dbReference>
<reference evidence="10" key="3">
    <citation type="journal article" date="2018" name="Mol. Plant Microbe Interact.">
        <title>Genome sequence resources for the wheat stripe rust pathogen (Puccinia striiformis f. sp. tritici) and the barley stripe rust pathogen (Puccinia striiformis f. sp. hordei).</title>
        <authorList>
            <person name="Xia C."/>
            <person name="Wang M."/>
            <person name="Yin C."/>
            <person name="Cornejo O.E."/>
            <person name="Hulbert S.H."/>
            <person name="Chen X."/>
        </authorList>
    </citation>
    <scope>NUCLEOTIDE SEQUENCE [LARGE SCALE GENOMIC DNA]</scope>
    <source>
        <strain evidence="10">93TX-2</strain>
    </source>
</reference>
<sequence>MFSYSTKRLAIKLSYHRGSRPINPTLPTIRSATGRPGSSVPQDLIDQKEKNQLSFIDIANHIGRSETWTAGLFYGKNEPTSTDLEKLSELFKLPAQSVSKSSLIHRGNYKEASSLKSMIQPSRSTISLDSSPSLSSVIEEILRLPTSEDQIVSAYGWIKTIRKQKNVSFVELIDGSTPQHLQVVIGPKDSEELETGCAIRVTGKLVSSRGDRQAKELKASSVSLIGACSALEYPLQKKTHSPAFLRKIPHLRVRTQQISALMRIRSTMFHEASSSLQAHHFFRSETPIITFNDCEGAGEVFSVKPDSQSDRSPALLLDPTSKSDHSHDQHFFGREAFLTVSAQLHLEALSASLGRVYSFGPTFRAEKSQTNRHLAEFWMLEAEISFIDNLETLMNVLESLLKSIIRNLHQSNNLSSQDLDSLGAPQQPYDSTATSWPRITYTKVVDLIQSHHKEHLSGKTMLPPIIWGQPLASEHEKWLAGSYAQGPIFVTDYPASFKPFYMKQTNLSSDSSPQGPTAACFDLLVPGVGELVGGSLRESNLNKLHENIIQKGMMSDGLALNGEDHKFQWYLELRKYGNPATGGFGIGWERLLSWITGVENVRECIAFPRVTGSGHC</sequence>
<evidence type="ECO:0000256" key="6">
    <source>
        <dbReference type="ARBA" id="ARBA00022917"/>
    </source>
</evidence>
<dbReference type="Pfam" id="PF01336">
    <property type="entry name" value="tRNA_anti-codon"/>
    <property type="match status" value="1"/>
</dbReference>
<evidence type="ECO:0000256" key="7">
    <source>
        <dbReference type="ARBA" id="ARBA00023146"/>
    </source>
</evidence>
<keyword evidence="3" id="KW-0436">Ligase</keyword>
<dbReference type="EC" id="6.1.1.22" evidence="2"/>
<dbReference type="CDD" id="cd00776">
    <property type="entry name" value="AsxRS_core"/>
    <property type="match status" value="1"/>
</dbReference>
<feature type="domain" description="Aminoacyl-transfer RNA synthetases class-II family profile" evidence="8">
    <location>
        <begin position="262"/>
        <end position="608"/>
    </location>
</feature>
<dbReference type="Gene3D" id="1.10.260.40">
    <property type="entry name" value="lambda repressor-like DNA-binding domains"/>
    <property type="match status" value="1"/>
</dbReference>
<gene>
    <name evidence="9" type="ORF">PSHT_15220</name>
</gene>
<keyword evidence="4" id="KW-0547">Nucleotide-binding</keyword>
<dbReference type="PANTHER" id="PTHR22594:SF34">
    <property type="entry name" value="ASPARAGINE--TRNA LIGASE, MITOCHONDRIAL-RELATED"/>
    <property type="match status" value="1"/>
</dbReference>
<dbReference type="VEuPathDB" id="FungiDB:PSHT_15220"/>
<keyword evidence="6" id="KW-0648">Protein biosynthesis</keyword>
<dbReference type="OrthoDB" id="1931232at2759"/>
<keyword evidence="5" id="KW-0067">ATP-binding</keyword>
<keyword evidence="10" id="KW-1185">Reference proteome</keyword>
<dbReference type="NCBIfam" id="NF003037">
    <property type="entry name" value="PRK03932.1"/>
    <property type="match status" value="1"/>
</dbReference>
<protein>
    <recommendedName>
        <fullName evidence="2">asparagine--tRNA ligase</fullName>
        <ecNumber evidence="2">6.1.1.22</ecNumber>
    </recommendedName>
</protein>
<comment type="caution">
    <text evidence="9">The sequence shown here is derived from an EMBL/GenBank/DDBJ whole genome shotgun (WGS) entry which is preliminary data.</text>
</comment>
<evidence type="ECO:0000313" key="9">
    <source>
        <dbReference type="EMBL" id="POV96289.1"/>
    </source>
</evidence>
<evidence type="ECO:0000256" key="5">
    <source>
        <dbReference type="ARBA" id="ARBA00022840"/>
    </source>
</evidence>
<dbReference type="GO" id="GO:0005739">
    <property type="term" value="C:mitochondrion"/>
    <property type="evidence" value="ECO:0007669"/>
    <property type="project" value="TreeGrafter"/>
</dbReference>
<accession>A0A2S4UG83</accession>
<dbReference type="InterPro" id="IPR004365">
    <property type="entry name" value="NA-bd_OB_tRNA"/>
</dbReference>
<dbReference type="Gene3D" id="2.40.50.140">
    <property type="entry name" value="Nucleic acid-binding proteins"/>
    <property type="match status" value="1"/>
</dbReference>
<dbReference type="InterPro" id="IPR012340">
    <property type="entry name" value="NA-bd_OB-fold"/>
</dbReference>
<dbReference type="CDD" id="cd04318">
    <property type="entry name" value="EcAsnRS_like_N"/>
    <property type="match status" value="1"/>
</dbReference>
<dbReference type="VEuPathDB" id="FungiDB:PSTT_13624"/>
<dbReference type="AlphaFoldDB" id="A0A2S4UG83"/>
<dbReference type="GO" id="GO:0005524">
    <property type="term" value="F:ATP binding"/>
    <property type="evidence" value="ECO:0007669"/>
    <property type="project" value="UniProtKB-KW"/>
</dbReference>
<evidence type="ECO:0000256" key="2">
    <source>
        <dbReference type="ARBA" id="ARBA00012816"/>
    </source>
</evidence>
<dbReference type="GO" id="GO:0004816">
    <property type="term" value="F:asparagine-tRNA ligase activity"/>
    <property type="evidence" value="ECO:0007669"/>
    <property type="project" value="UniProtKB-EC"/>
</dbReference>
<dbReference type="EMBL" id="PKSM01000375">
    <property type="protein sequence ID" value="POV96289.1"/>
    <property type="molecule type" value="Genomic_DNA"/>
</dbReference>
<evidence type="ECO:0000259" key="8">
    <source>
        <dbReference type="PROSITE" id="PS50862"/>
    </source>
</evidence>
<dbReference type="InterPro" id="IPR004522">
    <property type="entry name" value="Asn-tRNA-ligase"/>
</dbReference>
<dbReference type="InterPro" id="IPR002312">
    <property type="entry name" value="Asp/Asn-tRNA-synth_IIb"/>
</dbReference>
<dbReference type="InterPro" id="IPR004364">
    <property type="entry name" value="Aa-tRNA-synt_II"/>
</dbReference>
<dbReference type="SUPFAM" id="SSF47413">
    <property type="entry name" value="lambda repressor-like DNA-binding domains"/>
    <property type="match status" value="1"/>
</dbReference>
<comment type="similarity">
    <text evidence="1">Belongs to the class-II aminoacyl-tRNA synthetase family.</text>
</comment>
<reference evidence="10" key="2">
    <citation type="journal article" date="2018" name="BMC Genomics">
        <title>Genomic insights into host adaptation between the wheat stripe rust pathogen (Puccinia striiformis f. sp. tritici) and the barley stripe rust pathogen (Puccinia striiformis f. sp. hordei).</title>
        <authorList>
            <person name="Xia C."/>
            <person name="Wang M."/>
            <person name="Yin C."/>
            <person name="Cornejo O.E."/>
            <person name="Hulbert S.H."/>
            <person name="Chen X."/>
        </authorList>
    </citation>
    <scope>NUCLEOTIDE SEQUENCE [LARGE SCALE GENOMIC DNA]</scope>
    <source>
        <strain evidence="10">93TX-2</strain>
    </source>
</reference>
<dbReference type="GO" id="GO:0003677">
    <property type="term" value="F:DNA binding"/>
    <property type="evidence" value="ECO:0007669"/>
    <property type="project" value="InterPro"/>
</dbReference>
<dbReference type="InterPro" id="IPR006195">
    <property type="entry name" value="aa-tRNA-synth_II"/>
</dbReference>
<dbReference type="PROSITE" id="PS50862">
    <property type="entry name" value="AA_TRNA_LIGASE_II"/>
    <property type="match status" value="1"/>
</dbReference>
<evidence type="ECO:0000256" key="3">
    <source>
        <dbReference type="ARBA" id="ARBA00022598"/>
    </source>
</evidence>
<dbReference type="Proteomes" id="UP000238274">
    <property type="component" value="Unassembled WGS sequence"/>
</dbReference>
<dbReference type="SUPFAM" id="SSF55681">
    <property type="entry name" value="Class II aaRS and biotin synthetases"/>
    <property type="match status" value="1"/>
</dbReference>
<dbReference type="InterPro" id="IPR045864">
    <property type="entry name" value="aa-tRNA-synth_II/BPL/LPL"/>
</dbReference>
<keyword evidence="7" id="KW-0030">Aminoacyl-tRNA synthetase</keyword>
<dbReference type="PANTHER" id="PTHR22594">
    <property type="entry name" value="ASPARTYL/LYSYL-TRNA SYNTHETASE"/>
    <property type="match status" value="1"/>
</dbReference>
<dbReference type="InterPro" id="IPR010982">
    <property type="entry name" value="Lambda_DNA-bd_dom_sf"/>
</dbReference>
<evidence type="ECO:0000256" key="4">
    <source>
        <dbReference type="ARBA" id="ARBA00022741"/>
    </source>
</evidence>
<dbReference type="Gene3D" id="3.30.930.10">
    <property type="entry name" value="Bira Bifunctional Protein, Domain 2"/>
    <property type="match status" value="1"/>
</dbReference>
<dbReference type="SUPFAM" id="SSF50249">
    <property type="entry name" value="Nucleic acid-binding proteins"/>
    <property type="match status" value="1"/>
</dbReference>
<evidence type="ECO:0000313" key="10">
    <source>
        <dbReference type="Proteomes" id="UP000238274"/>
    </source>
</evidence>
<organism evidence="9 10">
    <name type="scientific">Puccinia striiformis</name>
    <dbReference type="NCBI Taxonomy" id="27350"/>
    <lineage>
        <taxon>Eukaryota</taxon>
        <taxon>Fungi</taxon>
        <taxon>Dikarya</taxon>
        <taxon>Basidiomycota</taxon>
        <taxon>Pucciniomycotina</taxon>
        <taxon>Pucciniomycetes</taxon>
        <taxon>Pucciniales</taxon>
        <taxon>Pucciniaceae</taxon>
        <taxon>Puccinia</taxon>
    </lineage>
</organism>
<name>A0A2S4UG83_9BASI</name>
<dbReference type="GO" id="GO:0006421">
    <property type="term" value="P:asparaginyl-tRNA aminoacylation"/>
    <property type="evidence" value="ECO:0007669"/>
    <property type="project" value="InterPro"/>
</dbReference>
<reference evidence="9 10" key="1">
    <citation type="submission" date="2017-12" db="EMBL/GenBank/DDBJ databases">
        <title>Gene loss provides genomic basis for host adaptation in cereal stripe rust fungi.</title>
        <authorList>
            <person name="Xia C."/>
        </authorList>
    </citation>
    <scope>NUCLEOTIDE SEQUENCE [LARGE SCALE GENOMIC DNA]</scope>
    <source>
        <strain evidence="9 10">93TX-2</strain>
    </source>
</reference>